<protein>
    <recommendedName>
        <fullName evidence="3">Tape measure protein N-terminal domain-containing protein</fullName>
    </recommendedName>
</protein>
<organism evidence="4">
    <name type="scientific">Kingella negevensis</name>
    <dbReference type="NCBI Taxonomy" id="1522312"/>
    <lineage>
        <taxon>Bacteria</taxon>
        <taxon>Pseudomonadati</taxon>
        <taxon>Pseudomonadota</taxon>
        <taxon>Betaproteobacteria</taxon>
        <taxon>Neisseriales</taxon>
        <taxon>Neisseriaceae</taxon>
        <taxon>Kingella</taxon>
    </lineage>
</organism>
<feature type="coiled-coil region" evidence="1">
    <location>
        <begin position="992"/>
        <end position="1040"/>
    </location>
</feature>
<evidence type="ECO:0000313" key="4">
    <source>
        <dbReference type="EMBL" id="SMQ13340.1"/>
    </source>
</evidence>
<sequence length="1174" mass="126094">MSNTNLDFKMRLKAETADFSKALKKVNDELKQVRSNASLVPKPTANNTQAAEAKRAAKEREAAEKAMAKSIADEEKRIEKLRNQAEKAAAAEAKRAAKERMQAEREHNRTAQMLARELERERVKSERAAAQAAKEKALAEKQAAQERAAGKNSQAGLYQDIGIRSKGEIEAEIKKVQLSLQALKASGTATGAELQRAAAAAKARVKELNAELKDAPKTNLSPLSMSIGGIGAAAVGAVASVAALGKGISDVLAATQEFQAIQTRFTYAFNGAEEGAKQLQFVREEANRLGLEFTGAANGYAQLASATKELNISQEQTQGIFKGVASTVAGMGLSADEANGVFLALSQIAGKGKVSMEELRGQLGERLTPAMSIAAKAMGVTTAELEKMVENGISAEKFLPKFGAALEDAFSDTAAKNAESLTGQINLLKNRYNEFLTSLGNGGVGDAAIAIFKDISSAMDTVQTKLNEFMQSQDGQQLQAALKQAYELIKQIGTTAIGVFDTLQSTATDVFSSFGDGEQKITLLQGALNGVALAMAAIGDGVSGVQIAFNVFAGAVKDLMSAVAMHLSKLSFGDLSRDLENYADRMHNKAQESYDKAQQQAMQFDSSLKKVLVNIAETGNSAGVAYDQTAAATQKATAATEEYAQALAQEQQKAKELDKAFKDAQSAAQDLGVDMKAATNEVGAATTGALENVQKLADNFDVLKQKSVDAGRLIREALSGSLKNAINEKDIAAIVAKYQELGQADKLSMKDVESGVLSAKMRLQELRKETDPTAQAFKKLGVQTKEAMKLSAEESKQAFERVKQSGQATADEVKKAFEKTAEAMLRSGDAAQQAWVKAQASAYNYKVKVDETGKAALESAQQVKQAAQTQTQAFNKASEAADETAQSTENIGTAAQSSGQQISEFGQKIIETYRNIHPLGYSFADAQMGAALMANGAWSQFVDYMWNMHDEVNRAISQLNQSTESGIGTAQALAKAEVLAANNADKLDKTTLDNLKNAIAQARQEMQALAEDAANTLQTAEKELLKLQGKTEQVEDMERKQKIAELSKKQKDAERKGNTKAAQDYQATINVTEQTYRLKAQQKAEAKAKEEAERVEAERQAQQEEAERQQREQAQAKTVKQPVSISLPEPPSVDLGNLDLSGLTSQLNSRDKDVVNQAAQQVINKLQQQLKART</sequence>
<dbReference type="Proteomes" id="UP000215450">
    <property type="component" value="Unassembled WGS sequence"/>
</dbReference>
<evidence type="ECO:0000313" key="6">
    <source>
        <dbReference type="Proteomes" id="UP000215450"/>
    </source>
</evidence>
<dbReference type="AlphaFoldDB" id="A0A238HHR3"/>
<keyword evidence="6" id="KW-1185">Reference proteome</keyword>
<evidence type="ECO:0000259" key="3">
    <source>
        <dbReference type="Pfam" id="PF20155"/>
    </source>
</evidence>
<feature type="compositionally biased region" description="Polar residues" evidence="2">
    <location>
        <begin position="35"/>
        <end position="49"/>
    </location>
</feature>
<dbReference type="EMBL" id="FXUV01000059">
    <property type="protein sequence ID" value="SMQ13340.1"/>
    <property type="molecule type" value="Genomic_DNA"/>
</dbReference>
<feature type="coiled-coil region" evidence="1">
    <location>
        <begin position="640"/>
        <end position="667"/>
    </location>
</feature>
<dbReference type="STRING" id="1522312.GCA_900177895_01441"/>
<evidence type="ECO:0000256" key="2">
    <source>
        <dbReference type="SAM" id="MobiDB-lite"/>
    </source>
</evidence>
<dbReference type="OrthoDB" id="8019720at2"/>
<dbReference type="InterPro" id="IPR013491">
    <property type="entry name" value="Tape_meas_N"/>
</dbReference>
<reference evidence="5" key="2">
    <citation type="submission" date="2017-06" db="EMBL/GenBank/DDBJ databases">
        <authorList>
            <person name="Kim H.J."/>
            <person name="Triplett B.A."/>
        </authorList>
    </citation>
    <scope>NUCLEOTIDE SEQUENCE [LARGE SCALE GENOMIC DNA]</scope>
    <source>
        <strain evidence="5">Kingella_eburonensis</strain>
    </source>
</reference>
<dbReference type="Pfam" id="PF20155">
    <property type="entry name" value="TMP_3"/>
    <property type="match status" value="1"/>
</dbReference>
<feature type="domain" description="Tape measure protein N-terminal" evidence="3">
    <location>
        <begin position="251"/>
        <end position="439"/>
    </location>
</feature>
<dbReference type="RefSeq" id="WP_095063306.1">
    <property type="nucleotide sequence ID" value="NZ_FXUV02000062.1"/>
</dbReference>
<feature type="region of interest" description="Disordered" evidence="2">
    <location>
        <begin position="35"/>
        <end position="108"/>
    </location>
</feature>
<feature type="compositionally biased region" description="Basic and acidic residues" evidence="2">
    <location>
        <begin position="1082"/>
        <end position="1111"/>
    </location>
</feature>
<dbReference type="EMBL" id="FXUV02000062">
    <property type="protein sequence ID" value="SNB82081.1"/>
    <property type="molecule type" value="Genomic_DNA"/>
</dbReference>
<reference evidence="6" key="3">
    <citation type="submission" date="2017-06" db="EMBL/GenBank/DDBJ databases">
        <authorList>
            <person name="Laurent S."/>
        </authorList>
    </citation>
    <scope>NUCLEOTIDE SEQUENCE [LARGE SCALE GENOMIC DNA]</scope>
</reference>
<name>A0A238HHR3_9NEIS</name>
<accession>A0A238HHR3</accession>
<evidence type="ECO:0000313" key="5">
    <source>
        <dbReference type="EMBL" id="SNB82081.1"/>
    </source>
</evidence>
<keyword evidence="1" id="KW-0175">Coiled coil</keyword>
<proteinExistence type="predicted"/>
<gene>
    <name evidence="5" type="ORF">KEBURONENSIS_02005</name>
    <name evidence="4" type="ORF">KEBURONENSIS_02006</name>
</gene>
<reference evidence="4" key="1">
    <citation type="submission" date="2017-05" db="EMBL/GenBank/DDBJ databases">
        <authorList>
            <person name="Song R."/>
            <person name="Chenine A.L."/>
            <person name="Ruprecht R.M."/>
        </authorList>
    </citation>
    <scope>NUCLEOTIDE SEQUENCE</scope>
    <source>
        <strain evidence="4">Kingella_eburonensis</strain>
    </source>
</reference>
<evidence type="ECO:0000256" key="1">
    <source>
        <dbReference type="SAM" id="Coils"/>
    </source>
</evidence>
<feature type="region of interest" description="Disordered" evidence="2">
    <location>
        <begin position="1082"/>
        <end position="1144"/>
    </location>
</feature>
<feature type="compositionally biased region" description="Basic and acidic residues" evidence="2">
    <location>
        <begin position="92"/>
        <end position="108"/>
    </location>
</feature>
<dbReference type="NCBIfam" id="TIGR02675">
    <property type="entry name" value="tape_meas_nterm"/>
    <property type="match status" value="1"/>
</dbReference>
<feature type="compositionally biased region" description="Basic and acidic residues" evidence="2">
    <location>
        <begin position="52"/>
        <end position="85"/>
    </location>
</feature>